<evidence type="ECO:0000256" key="5">
    <source>
        <dbReference type="ARBA" id="ARBA00023163"/>
    </source>
</evidence>
<dbReference type="GO" id="GO:0003677">
    <property type="term" value="F:DNA binding"/>
    <property type="evidence" value="ECO:0007669"/>
    <property type="project" value="UniProtKB-KW"/>
</dbReference>
<evidence type="ECO:0000256" key="4">
    <source>
        <dbReference type="ARBA" id="ARBA00023125"/>
    </source>
</evidence>
<dbReference type="SUPFAM" id="SSF46894">
    <property type="entry name" value="C-terminal effector domain of the bipartite response regulators"/>
    <property type="match status" value="1"/>
</dbReference>
<dbReference type="Gene3D" id="1.10.10.10">
    <property type="entry name" value="Winged helix-like DNA-binding domain superfamily/Winged helix DNA-binding domain"/>
    <property type="match status" value="1"/>
</dbReference>
<keyword evidence="4" id="KW-0238">DNA-binding</keyword>
<dbReference type="Gene3D" id="3.40.50.2300">
    <property type="match status" value="1"/>
</dbReference>
<dbReference type="SMART" id="SM00448">
    <property type="entry name" value="REC"/>
    <property type="match status" value="1"/>
</dbReference>
<dbReference type="PROSITE" id="PS00622">
    <property type="entry name" value="HTH_LUXR_1"/>
    <property type="match status" value="1"/>
</dbReference>
<gene>
    <name evidence="9" type="ORF">GbCGDNIH9_0915a</name>
</gene>
<keyword evidence="5" id="KW-0804">Transcription</keyword>
<evidence type="ECO:0000256" key="6">
    <source>
        <dbReference type="PROSITE-ProRule" id="PRU00169"/>
    </source>
</evidence>
<evidence type="ECO:0000259" key="8">
    <source>
        <dbReference type="PROSITE" id="PS50110"/>
    </source>
</evidence>
<dbReference type="SMART" id="SM00421">
    <property type="entry name" value="HTH_LUXR"/>
    <property type="match status" value="1"/>
</dbReference>
<evidence type="ECO:0000256" key="1">
    <source>
        <dbReference type="ARBA" id="ARBA00022553"/>
    </source>
</evidence>
<dbReference type="RefSeq" id="WP_072572857.1">
    <property type="nucleotide sequence ID" value="NZ_CP018191.1"/>
</dbReference>
<dbReference type="PROSITE" id="PS50043">
    <property type="entry name" value="HTH_LUXR_2"/>
    <property type="match status" value="1"/>
</dbReference>
<evidence type="ECO:0000313" key="9">
    <source>
        <dbReference type="EMBL" id="APH54944.1"/>
    </source>
</evidence>
<dbReference type="Pfam" id="PF00072">
    <property type="entry name" value="Response_reg"/>
    <property type="match status" value="1"/>
</dbReference>
<reference evidence="10" key="1">
    <citation type="submission" date="2016-11" db="EMBL/GenBank/DDBJ databases">
        <title>Comparative genomic and phenotypic analysis of Granulibacter bethesdensis clinical isolates from patients with chronic granulomatous disease.</title>
        <authorList>
            <person name="Zarember K.A."/>
            <person name="Porcella S.F."/>
            <person name="Chu J."/>
            <person name="Ding L."/>
            <person name="Dahlstrom E."/>
            <person name="Barbian K."/>
            <person name="Martens C."/>
            <person name="Sykora L."/>
            <person name="Kramer S."/>
            <person name="Pettinato A.M."/>
            <person name="Hong H."/>
            <person name="Wald G."/>
            <person name="Berg L.J."/>
            <person name="Rogge L.S."/>
            <person name="Greenberg D.E."/>
            <person name="Falcone E.L."/>
            <person name="Neves J.F."/>
            <person name="Simoes M.J."/>
            <person name="Casal M."/>
            <person name="Rodriguez-Lopez F.C."/>
            <person name="Zelazny A."/>
            <person name="Gallin J.I."/>
            <person name="Holland S.M."/>
        </authorList>
    </citation>
    <scope>NUCLEOTIDE SEQUENCE [LARGE SCALE GENOMIC DNA]</scope>
    <source>
        <strain evidence="10">NIH9.1</strain>
    </source>
</reference>
<keyword evidence="1 6" id="KW-0597">Phosphoprotein</keyword>
<accession>A0AAC9KAZ5</accession>
<organism evidence="9 10">
    <name type="scientific">Granulibacter bethesdensis</name>
    <dbReference type="NCBI Taxonomy" id="364410"/>
    <lineage>
        <taxon>Bacteria</taxon>
        <taxon>Pseudomonadati</taxon>
        <taxon>Pseudomonadota</taxon>
        <taxon>Alphaproteobacteria</taxon>
        <taxon>Acetobacterales</taxon>
        <taxon>Acetobacteraceae</taxon>
        <taxon>Granulibacter</taxon>
    </lineage>
</organism>
<evidence type="ECO:0000256" key="2">
    <source>
        <dbReference type="ARBA" id="ARBA00023012"/>
    </source>
</evidence>
<dbReference type="EMBL" id="CP018191">
    <property type="protein sequence ID" value="APH54944.1"/>
    <property type="molecule type" value="Genomic_DNA"/>
</dbReference>
<dbReference type="InterPro" id="IPR000792">
    <property type="entry name" value="Tscrpt_reg_LuxR_C"/>
</dbReference>
<dbReference type="InterPro" id="IPR016032">
    <property type="entry name" value="Sig_transdc_resp-reg_C-effctor"/>
</dbReference>
<feature type="domain" description="HTH luxR-type" evidence="7">
    <location>
        <begin position="142"/>
        <end position="207"/>
    </location>
</feature>
<dbReference type="InterPro" id="IPR001789">
    <property type="entry name" value="Sig_transdc_resp-reg_receiver"/>
</dbReference>
<feature type="domain" description="Response regulatory" evidence="8">
    <location>
        <begin position="7"/>
        <end position="126"/>
    </location>
</feature>
<keyword evidence="2" id="KW-0902">Two-component regulatory system</keyword>
<proteinExistence type="predicted"/>
<dbReference type="PANTHER" id="PTHR44688">
    <property type="entry name" value="DNA-BINDING TRANSCRIPTIONAL ACTIVATOR DEVR_DOSR"/>
    <property type="match status" value="1"/>
</dbReference>
<dbReference type="InterPro" id="IPR036388">
    <property type="entry name" value="WH-like_DNA-bd_sf"/>
</dbReference>
<keyword evidence="3" id="KW-0805">Transcription regulation</keyword>
<dbReference type="GO" id="GO:0006355">
    <property type="term" value="P:regulation of DNA-templated transcription"/>
    <property type="evidence" value="ECO:0007669"/>
    <property type="project" value="InterPro"/>
</dbReference>
<dbReference type="Proteomes" id="UP000182373">
    <property type="component" value="Chromosome"/>
</dbReference>
<dbReference type="SUPFAM" id="SSF52172">
    <property type="entry name" value="CheY-like"/>
    <property type="match status" value="1"/>
</dbReference>
<evidence type="ECO:0000256" key="3">
    <source>
        <dbReference type="ARBA" id="ARBA00023015"/>
    </source>
</evidence>
<evidence type="ECO:0000313" key="10">
    <source>
        <dbReference type="Proteomes" id="UP000182373"/>
    </source>
</evidence>
<feature type="modified residue" description="4-aspartylphosphate" evidence="6">
    <location>
        <position position="61"/>
    </location>
</feature>
<dbReference type="AlphaFoldDB" id="A0AAC9KAZ5"/>
<dbReference type="FunFam" id="3.40.50.2300:FF:000018">
    <property type="entry name" value="DNA-binding transcriptional regulator NtrC"/>
    <property type="match status" value="1"/>
</dbReference>
<dbReference type="PANTHER" id="PTHR44688:SF16">
    <property type="entry name" value="DNA-BINDING TRANSCRIPTIONAL ACTIVATOR DEVR_DOSR"/>
    <property type="match status" value="1"/>
</dbReference>
<name>A0AAC9KAZ5_9PROT</name>
<sequence>MVLSRPVIHVVDDDPAIRDSLAFLLEQEGMRVILYQDGQDFLARLINSGSDPAQPACILTDLLMPEIDGLQFQAHLESRGIDLPLIMMTAHGQVPSAVRAMKAGAIDFLEKPFQDTQLLEAISRALITCMQRRRQEEIASAAASRLSILTQREQEVFDLLVAGHSNKEIGRVLGISPRTVDVHRAHVFHKLEVDTLPDLVRLSMDSGRSGVQ</sequence>
<dbReference type="CDD" id="cd06170">
    <property type="entry name" value="LuxR_C_like"/>
    <property type="match status" value="1"/>
</dbReference>
<dbReference type="InterPro" id="IPR011006">
    <property type="entry name" value="CheY-like_superfamily"/>
</dbReference>
<dbReference type="CDD" id="cd17537">
    <property type="entry name" value="REC_FixJ"/>
    <property type="match status" value="1"/>
</dbReference>
<dbReference type="PROSITE" id="PS50110">
    <property type="entry name" value="RESPONSE_REGULATORY"/>
    <property type="match status" value="1"/>
</dbReference>
<dbReference type="Pfam" id="PF00196">
    <property type="entry name" value="GerE"/>
    <property type="match status" value="1"/>
</dbReference>
<dbReference type="GO" id="GO:0000160">
    <property type="term" value="P:phosphorelay signal transduction system"/>
    <property type="evidence" value="ECO:0007669"/>
    <property type="project" value="UniProtKB-KW"/>
</dbReference>
<dbReference type="PRINTS" id="PR00038">
    <property type="entry name" value="HTHLUXR"/>
</dbReference>
<protein>
    <submittedName>
        <fullName evidence="9">Transcriptional regulatory protein fixJ</fullName>
    </submittedName>
</protein>
<evidence type="ECO:0000259" key="7">
    <source>
        <dbReference type="PROSITE" id="PS50043"/>
    </source>
</evidence>